<keyword evidence="2" id="KW-0813">Transport</keyword>
<reference evidence="8" key="1">
    <citation type="submission" date="2021-03" db="EMBL/GenBank/DDBJ databases">
        <title>Comparative genomics and phylogenomic investigation of the class Geoglossomycetes provide insights into ecological specialization and systematics.</title>
        <authorList>
            <person name="Melie T."/>
            <person name="Pirro S."/>
            <person name="Miller A.N."/>
            <person name="Quandt A."/>
        </authorList>
    </citation>
    <scope>NUCLEOTIDE SEQUENCE</scope>
    <source>
        <strain evidence="8">GBOQ0MN5Z8</strain>
    </source>
</reference>
<evidence type="ECO:0000259" key="5">
    <source>
        <dbReference type="Pfam" id="PF12783"/>
    </source>
</evidence>
<evidence type="ECO:0000259" key="7">
    <source>
        <dbReference type="Pfam" id="PF16213"/>
    </source>
</evidence>
<dbReference type="GO" id="GO:0005794">
    <property type="term" value="C:Golgi apparatus"/>
    <property type="evidence" value="ECO:0007669"/>
    <property type="project" value="UniProtKB-ARBA"/>
</dbReference>
<evidence type="ECO:0000259" key="6">
    <source>
        <dbReference type="Pfam" id="PF16206"/>
    </source>
</evidence>
<dbReference type="InterPro" id="IPR032817">
    <property type="entry name" value="Mon2_C"/>
</dbReference>
<evidence type="ECO:0000313" key="8">
    <source>
        <dbReference type="EMBL" id="KAH0544969.1"/>
    </source>
</evidence>
<name>A0A9P8I7X7_9PEZI</name>
<comment type="caution">
    <text evidence="8">The sequence shown here is derived from an EMBL/GenBank/DDBJ whole genome shotgun (WGS) entry which is preliminary data.</text>
</comment>
<protein>
    <recommendedName>
        <fullName evidence="10">Protein MON2 homolog</fullName>
    </recommendedName>
</protein>
<evidence type="ECO:0000256" key="4">
    <source>
        <dbReference type="SAM" id="MobiDB-lite"/>
    </source>
</evidence>
<dbReference type="PANTHER" id="PTHR10663:SF333">
    <property type="entry name" value="PROTEIN MON2 HOMOLOG"/>
    <property type="match status" value="1"/>
</dbReference>
<dbReference type="Pfam" id="PF12783">
    <property type="entry name" value="Sec7-like_HUS"/>
    <property type="match status" value="1"/>
</dbReference>
<gene>
    <name evidence="8" type="ORF">FGG08_000895</name>
</gene>
<accession>A0A9P8I7X7</accession>
<evidence type="ECO:0000256" key="3">
    <source>
        <dbReference type="ARBA" id="ARBA00022927"/>
    </source>
</evidence>
<dbReference type="InterPro" id="IPR016024">
    <property type="entry name" value="ARM-type_fold"/>
</dbReference>
<feature type="compositionally biased region" description="Polar residues" evidence="4">
    <location>
        <begin position="495"/>
        <end position="504"/>
    </location>
</feature>
<feature type="domain" description="Mon2/Sec7/BIG1-like dimerisation and cyclophilin-binding" evidence="7">
    <location>
        <begin position="3"/>
        <end position="151"/>
    </location>
</feature>
<evidence type="ECO:0000256" key="2">
    <source>
        <dbReference type="ARBA" id="ARBA00022448"/>
    </source>
</evidence>
<evidence type="ECO:0000256" key="1">
    <source>
        <dbReference type="ARBA" id="ARBA00008144"/>
    </source>
</evidence>
<evidence type="ECO:0008006" key="10">
    <source>
        <dbReference type="Google" id="ProtNLM"/>
    </source>
</evidence>
<dbReference type="SUPFAM" id="SSF48371">
    <property type="entry name" value="ARM repeat"/>
    <property type="match status" value="1"/>
</dbReference>
<dbReference type="Pfam" id="PF16213">
    <property type="entry name" value="DCB"/>
    <property type="match status" value="1"/>
</dbReference>
<sequence length="1689" mass="184110">MFAADRSLNDLKAIPTSSEAQVAADLSQRPNFLDPFLIACGTRNTKFTGIAVVCLQRLIVSRGLSKARLKEVLEAFREATSLGLDIQLKILQALPSLLQNYADDLRGELLGSALLICSILQSSKTGVVNNTAAATLQQLFVSVFDKVVTEDERALELPTVGEAPAEDGPVQLRSSALDAYRVCAFLMPARYQPLTTHVKAFNDLCLLTERQKPQFLRFTAMPQTFGLELIESILTNHADIFLSHPEQANVLRVRVMPFVIRSLSERLNFPTAVRVTRVLYVMLRRHLTILSSECEMALGLLTHMLDPDAAPPWKRALCMEVFRGIYAEPGLTRKIYSQYDEQEGKKSILKNHVAALVRLATEKPAVIGLGHQSTIPGAQSTSGDPFGEQAAMEAAGVGGMIGGGGGMNELGVPGISTQWSSVRVPCIDQLDKTEPPTLPESYIYSLVLTCINNFSEGLAKFILPLTIPTEGRAKRRNRTPVNLEQDGALAPITETGPSPHSTSPEPGRKRSAKRSQVPVNPLTLDALPLFSEVKTTAAMVENCWPAILAACSTFLNAALDSEFYHSLVRSFQKFTHVAGLLRLDTPRDTFLTTLGKAAVPSNVLSANAGASPSTPAAETQSIFKNAKGLLTVDAFVSHSPTTTIERSQQTALDANTSTLTTRNLLCLRALLNLGIALGPTLGSAWSIILETLQQAEYVIFASSRKVGRQNSYPQKGEGQGAGDAPSLQANFGAEITAVETAASRMFESTSDFPNESFIDVLVALCKLLGNPNASARGEESGSPITPLAFPRMSQAHRRLPSISGVSTSTSSQLQEDHFGLAKLGELASINMSRLIFNGPDASGWDILIQELVSVACSTCASASVRLKSAEVLTTVVMEAAMTTTSEPTGIRADVQQRVLSALRAEICGLGEEVLEASVAAQGAGIEVHRIALDALKSVLEQSGEALVSGWDIVFDIMTSVFGGETPPSPAASLRESAPPSILRRASKGRSPKLIRSSFSSLQLICSDFLSSLPTSCILVLVDTLFEFCSQDDDLNISLTTITFFWNVSDYLQGRIASFSLEQSVSEAKDERDLLTLVANDDERDSNAALWMLLLLRLAAVTTDLRAEVRNGAVQTLLRIFDAYGDLLSPQAWSLCLKTVIFKMINANNVQHTRLETELEKRSWNETTIIILNGVAGLYANYLDTFTQQVDFTNSWETLIRHLITLLDRQSLDVNAAIFRVLGMVLAKVDHVNKVGKPSIELAWGLWSGRGIPVVPGTATSPKSNIQDTLLSYVRSFREIYRLIEQDIDASRVECILGLLRDCILFPDSPTYSADVEYLTPLQKQVIDTVKLIRTDIEGVPSAIIRTVADFTTLAFKQHSPSHNIDAIPGQGKRLTYIALSIASMSLLQSLILLHVDDKEVYCSGAFRLSLDALIVPIVLKYGFSREVRGSSPWVVATSTSLAILEPAMNSVRQLLIGDKELRQIWKRIVTIAGAIAAADCSQATENSNILFDQESDINSFLRIRDLITPALGSAVVADKTRRAYAESIFINSFVHEPESDELSDPGGEILKELYNSRPGQTFDHQPQQRIKLAQAASPYLILRAGLTLRAYISDQPLRGRMPQPLSQRKELLYIIQRLTSLDSEPRSIPDATGVISEHKKHLHRLFPLISRAVAVTKGDQDLLKCLATALDVIGGEFGIYNAERVSVYK</sequence>
<proteinExistence type="inferred from homology"/>
<organism evidence="8 9">
    <name type="scientific">Glutinoglossum americanum</name>
    <dbReference type="NCBI Taxonomy" id="1670608"/>
    <lineage>
        <taxon>Eukaryota</taxon>
        <taxon>Fungi</taxon>
        <taxon>Dikarya</taxon>
        <taxon>Ascomycota</taxon>
        <taxon>Pezizomycotina</taxon>
        <taxon>Geoglossomycetes</taxon>
        <taxon>Geoglossales</taxon>
        <taxon>Geoglossaceae</taxon>
        <taxon>Glutinoglossum</taxon>
    </lineage>
</organism>
<dbReference type="EMBL" id="JAGHQL010000011">
    <property type="protein sequence ID" value="KAH0544969.1"/>
    <property type="molecule type" value="Genomic_DNA"/>
</dbReference>
<feature type="region of interest" description="Disordered" evidence="4">
    <location>
        <begin position="474"/>
        <end position="517"/>
    </location>
</feature>
<comment type="similarity">
    <text evidence="1">Belongs to the MON2 family.</text>
</comment>
<dbReference type="Proteomes" id="UP000698800">
    <property type="component" value="Unassembled WGS sequence"/>
</dbReference>
<dbReference type="PANTHER" id="PTHR10663">
    <property type="entry name" value="GUANYL-NUCLEOTIDE EXCHANGE FACTOR"/>
    <property type="match status" value="1"/>
</dbReference>
<dbReference type="InterPro" id="IPR032691">
    <property type="entry name" value="Mon2/Sec7/BIG1-like_HUS"/>
</dbReference>
<dbReference type="GO" id="GO:0015031">
    <property type="term" value="P:protein transport"/>
    <property type="evidence" value="ECO:0007669"/>
    <property type="project" value="UniProtKB-KW"/>
</dbReference>
<evidence type="ECO:0000313" key="9">
    <source>
        <dbReference type="Proteomes" id="UP000698800"/>
    </source>
</evidence>
<keyword evidence="9" id="KW-1185">Reference proteome</keyword>
<dbReference type="OrthoDB" id="294853at2759"/>
<dbReference type="Pfam" id="PF16206">
    <property type="entry name" value="Mon2_C"/>
    <property type="match status" value="1"/>
</dbReference>
<keyword evidence="3" id="KW-0653">Protein transport</keyword>
<dbReference type="InterPro" id="IPR032629">
    <property type="entry name" value="DCB_dom"/>
</dbReference>
<feature type="domain" description="Mon2/Sec7/BIG1-like HUS" evidence="5">
    <location>
        <begin position="201"/>
        <end position="348"/>
    </location>
</feature>
<feature type="domain" description="Mon2 C-terminal" evidence="6">
    <location>
        <begin position="1007"/>
        <end position="1240"/>
    </location>
</feature>